<dbReference type="Proteomes" id="UP000501408">
    <property type="component" value="Chromosome 1"/>
</dbReference>
<evidence type="ECO:0000313" key="3">
    <source>
        <dbReference type="Proteomes" id="UP000501408"/>
    </source>
</evidence>
<dbReference type="Pfam" id="PF13466">
    <property type="entry name" value="STAS_2"/>
    <property type="match status" value="1"/>
</dbReference>
<feature type="domain" description="STAS" evidence="1">
    <location>
        <begin position="1"/>
        <end position="85"/>
    </location>
</feature>
<dbReference type="PROSITE" id="PS50801">
    <property type="entry name" value="STAS"/>
    <property type="match status" value="1"/>
</dbReference>
<dbReference type="EMBL" id="CP050266">
    <property type="protein sequence ID" value="QIR05359.1"/>
    <property type="molecule type" value="Genomic_DNA"/>
</dbReference>
<sequence>MEITLGESLDITQIQSIKEEIANKIGDEKQCTLDAGSVNRIDGAGLQLLLCLVRTQEELQWQNVSESLYGAAQTAGMVELLKLNR</sequence>
<protein>
    <submittedName>
        <fullName evidence="2">STAS domain-containing protein</fullName>
    </submittedName>
</protein>
<proteinExistence type="predicted"/>
<dbReference type="InterPro" id="IPR058548">
    <property type="entry name" value="MlaB-like_STAS"/>
</dbReference>
<evidence type="ECO:0000259" key="1">
    <source>
        <dbReference type="PROSITE" id="PS50801"/>
    </source>
</evidence>
<keyword evidence="3" id="KW-1185">Reference proteome</keyword>
<organism evidence="2 3">
    <name type="scientific">Salinivibrio costicola</name>
    <name type="common">Vibrio costicola</name>
    <dbReference type="NCBI Taxonomy" id="51367"/>
    <lineage>
        <taxon>Bacteria</taxon>
        <taxon>Pseudomonadati</taxon>
        <taxon>Pseudomonadota</taxon>
        <taxon>Gammaproteobacteria</taxon>
        <taxon>Vibrionales</taxon>
        <taxon>Vibrionaceae</taxon>
        <taxon>Salinivibrio</taxon>
    </lineage>
</organism>
<dbReference type="InterPro" id="IPR002645">
    <property type="entry name" value="STAS_dom"/>
</dbReference>
<reference evidence="2 3" key="1">
    <citation type="submission" date="2020-03" db="EMBL/GenBank/DDBJ databases">
        <title>Genome mining reveals the biosynthetic pathways of PHA and ectoines of the halophilic strain Salinivibrio costicola M318 isolated from fermented shrimp paste.</title>
        <authorList>
            <person name="Doan T.V."/>
            <person name="Tran L.T."/>
            <person name="Trieu T.A."/>
            <person name="Nguyen Q.V."/>
            <person name="Quach T.N."/>
            <person name="Phi T.Q."/>
            <person name="Kumar S."/>
        </authorList>
    </citation>
    <scope>NUCLEOTIDE SEQUENCE [LARGE SCALE GENOMIC DNA]</scope>
    <source>
        <strain evidence="2 3">M318</strain>
    </source>
</reference>
<dbReference type="SUPFAM" id="SSF52091">
    <property type="entry name" value="SpoIIaa-like"/>
    <property type="match status" value="1"/>
</dbReference>
<name>A0ABX6K1K9_SALCS</name>
<dbReference type="InterPro" id="IPR036513">
    <property type="entry name" value="STAS_dom_sf"/>
</dbReference>
<dbReference type="RefSeq" id="WP_069588424.1">
    <property type="nucleotide sequence ID" value="NZ_CP050266.1"/>
</dbReference>
<gene>
    <name evidence="2" type="ORF">HBA18_02555</name>
</gene>
<evidence type="ECO:0000313" key="2">
    <source>
        <dbReference type="EMBL" id="QIR05359.1"/>
    </source>
</evidence>
<dbReference type="Gene3D" id="3.30.750.24">
    <property type="entry name" value="STAS domain"/>
    <property type="match status" value="1"/>
</dbReference>
<accession>A0ABX6K1K9</accession>